<name>A0A485L2A2_9STRA</name>
<dbReference type="CDD" id="cd04301">
    <property type="entry name" value="NAT_SF"/>
    <property type="match status" value="1"/>
</dbReference>
<keyword evidence="4" id="KW-1185">Reference proteome</keyword>
<accession>A0A485L2A2</accession>
<feature type="domain" description="N-acetyltransferase" evidence="1">
    <location>
        <begin position="19"/>
        <end position="104"/>
    </location>
</feature>
<dbReference type="EMBL" id="CAADRA010005594">
    <property type="protein sequence ID" value="VFT91557.1"/>
    <property type="molecule type" value="Genomic_DNA"/>
</dbReference>
<organism evidence="3 4">
    <name type="scientific">Aphanomyces stellatus</name>
    <dbReference type="NCBI Taxonomy" id="120398"/>
    <lineage>
        <taxon>Eukaryota</taxon>
        <taxon>Sar</taxon>
        <taxon>Stramenopiles</taxon>
        <taxon>Oomycota</taxon>
        <taxon>Saprolegniomycetes</taxon>
        <taxon>Saprolegniales</taxon>
        <taxon>Verrucalvaceae</taxon>
        <taxon>Aphanomyces</taxon>
    </lineage>
</organism>
<dbReference type="InterPro" id="IPR031165">
    <property type="entry name" value="GNAT_YJDJ"/>
</dbReference>
<dbReference type="OrthoDB" id="74247at2759"/>
<dbReference type="PANTHER" id="PTHR31435">
    <property type="entry name" value="PROTEIN NATD1"/>
    <property type="match status" value="1"/>
</dbReference>
<proteinExistence type="predicted"/>
<protein>
    <submittedName>
        <fullName evidence="3">Aste57867_14739 protein</fullName>
    </submittedName>
</protein>
<reference evidence="3 4" key="1">
    <citation type="submission" date="2019-03" db="EMBL/GenBank/DDBJ databases">
        <authorList>
            <person name="Gaulin E."/>
            <person name="Dumas B."/>
        </authorList>
    </citation>
    <scope>NUCLEOTIDE SEQUENCE [LARGE SCALE GENOMIC DNA]</scope>
    <source>
        <strain evidence="3">CBS 568.67</strain>
    </source>
</reference>
<dbReference type="AlphaFoldDB" id="A0A485L2A2"/>
<dbReference type="InterPro" id="IPR045057">
    <property type="entry name" value="Gcn5-rel_NAT"/>
</dbReference>
<dbReference type="PANTHER" id="PTHR31435:SF9">
    <property type="entry name" value="PROTEIN NATD1"/>
    <property type="match status" value="1"/>
</dbReference>
<evidence type="ECO:0000313" key="2">
    <source>
        <dbReference type="EMBL" id="KAF0694370.1"/>
    </source>
</evidence>
<evidence type="ECO:0000313" key="3">
    <source>
        <dbReference type="EMBL" id="VFT91557.1"/>
    </source>
</evidence>
<dbReference type="InterPro" id="IPR016181">
    <property type="entry name" value="Acyl_CoA_acyltransferase"/>
</dbReference>
<dbReference type="EMBL" id="VJMH01005573">
    <property type="protein sequence ID" value="KAF0694370.1"/>
    <property type="molecule type" value="Genomic_DNA"/>
</dbReference>
<evidence type="ECO:0000259" key="1">
    <source>
        <dbReference type="PROSITE" id="PS51729"/>
    </source>
</evidence>
<gene>
    <name evidence="3" type="primary">Aste57867_14739</name>
    <name evidence="2" type="ORF">As57867_014684</name>
    <name evidence="3" type="ORF">ASTE57867_14739</name>
</gene>
<dbReference type="Pfam" id="PF14542">
    <property type="entry name" value="Acetyltransf_CG"/>
    <property type="match status" value="1"/>
</dbReference>
<evidence type="ECO:0000313" key="4">
    <source>
        <dbReference type="Proteomes" id="UP000332933"/>
    </source>
</evidence>
<dbReference type="PROSITE" id="PS51729">
    <property type="entry name" value="GNAT_YJDJ"/>
    <property type="match status" value="1"/>
</dbReference>
<reference evidence="2" key="2">
    <citation type="submission" date="2019-06" db="EMBL/GenBank/DDBJ databases">
        <title>Genomics analysis of Aphanomyces spp. identifies a new class of oomycete effector associated with host adaptation.</title>
        <authorList>
            <person name="Gaulin E."/>
        </authorList>
    </citation>
    <scope>NUCLEOTIDE SEQUENCE</scope>
    <source>
        <strain evidence="2">CBS 578.67</strain>
    </source>
</reference>
<sequence>MQRLLRFSTVVPAPTKRVRHIPAQNQFTCEGESTPGMSTALLGFLEYSIEGRTMDMRRTFVDPAGRGQGIARLLCDEAFLYAKSNALDVKPSCSYIRDNYLKHQ</sequence>
<dbReference type="Gene3D" id="3.40.630.30">
    <property type="match status" value="1"/>
</dbReference>
<dbReference type="SUPFAM" id="SSF55729">
    <property type="entry name" value="Acyl-CoA N-acyltransferases (Nat)"/>
    <property type="match status" value="1"/>
</dbReference>
<dbReference type="Proteomes" id="UP000332933">
    <property type="component" value="Unassembled WGS sequence"/>
</dbReference>